<dbReference type="InterPro" id="IPR016461">
    <property type="entry name" value="COMT-like"/>
</dbReference>
<dbReference type="Pfam" id="PF08100">
    <property type="entry name" value="Dimerisation"/>
    <property type="match status" value="1"/>
</dbReference>
<dbReference type="RefSeq" id="WP_369314445.1">
    <property type="nucleotide sequence ID" value="NZ_JBEHZE010000001.1"/>
</dbReference>
<keyword evidence="1 6" id="KW-0489">Methyltransferase</keyword>
<feature type="domain" description="O-methyltransferase C-terminal" evidence="4">
    <location>
        <begin position="112"/>
        <end position="321"/>
    </location>
</feature>
<evidence type="ECO:0000259" key="4">
    <source>
        <dbReference type="Pfam" id="PF00891"/>
    </source>
</evidence>
<dbReference type="InterPro" id="IPR036390">
    <property type="entry name" value="WH_DNA-bd_sf"/>
</dbReference>
<dbReference type="PROSITE" id="PS51683">
    <property type="entry name" value="SAM_OMT_II"/>
    <property type="match status" value="1"/>
</dbReference>
<dbReference type="PANTHER" id="PTHR43712">
    <property type="entry name" value="PUTATIVE (AFU_ORTHOLOGUE AFUA_4G14580)-RELATED"/>
    <property type="match status" value="1"/>
</dbReference>
<dbReference type="InterPro" id="IPR001077">
    <property type="entry name" value="COMT_C"/>
</dbReference>
<dbReference type="InterPro" id="IPR029063">
    <property type="entry name" value="SAM-dependent_MTases_sf"/>
</dbReference>
<dbReference type="GO" id="GO:0032259">
    <property type="term" value="P:methylation"/>
    <property type="evidence" value="ECO:0007669"/>
    <property type="project" value="UniProtKB-KW"/>
</dbReference>
<organism evidence="6 7">
    <name type="scientific">Hyphococcus lacteus</name>
    <dbReference type="NCBI Taxonomy" id="3143536"/>
    <lineage>
        <taxon>Bacteria</taxon>
        <taxon>Pseudomonadati</taxon>
        <taxon>Pseudomonadota</taxon>
        <taxon>Alphaproteobacteria</taxon>
        <taxon>Parvularculales</taxon>
        <taxon>Parvularculaceae</taxon>
        <taxon>Hyphococcus</taxon>
    </lineage>
</organism>
<dbReference type="EMBL" id="JBEHZE010000001">
    <property type="protein sequence ID" value="MEX6634462.1"/>
    <property type="molecule type" value="Genomic_DNA"/>
</dbReference>
<evidence type="ECO:0000256" key="1">
    <source>
        <dbReference type="ARBA" id="ARBA00022603"/>
    </source>
</evidence>
<dbReference type="PIRSF" id="PIRSF005739">
    <property type="entry name" value="O-mtase"/>
    <property type="match status" value="1"/>
</dbReference>
<evidence type="ECO:0000256" key="3">
    <source>
        <dbReference type="ARBA" id="ARBA00022691"/>
    </source>
</evidence>
<dbReference type="Proteomes" id="UP001560685">
    <property type="component" value="Unassembled WGS sequence"/>
</dbReference>
<dbReference type="GO" id="GO:0008168">
    <property type="term" value="F:methyltransferase activity"/>
    <property type="evidence" value="ECO:0007669"/>
    <property type="project" value="UniProtKB-KW"/>
</dbReference>
<dbReference type="Gene3D" id="1.10.10.10">
    <property type="entry name" value="Winged helix-like DNA-binding domain superfamily/Winged helix DNA-binding domain"/>
    <property type="match status" value="1"/>
</dbReference>
<comment type="caution">
    <text evidence="6">The sequence shown here is derived from an EMBL/GenBank/DDBJ whole genome shotgun (WGS) entry which is preliminary data.</text>
</comment>
<name>A0ABV3Z6L2_9PROT</name>
<dbReference type="Gene3D" id="3.40.50.150">
    <property type="entry name" value="Vaccinia Virus protein VP39"/>
    <property type="match status" value="1"/>
</dbReference>
<evidence type="ECO:0000313" key="6">
    <source>
        <dbReference type="EMBL" id="MEX6634462.1"/>
    </source>
</evidence>
<reference evidence="6 7" key="1">
    <citation type="submission" date="2024-05" db="EMBL/GenBank/DDBJ databases">
        <title>Three bacterial strains, DH-69, EH-24, and ECK-19 isolated from coastal sediments.</title>
        <authorList>
            <person name="Ye Y.-Q."/>
            <person name="Du Z.-J."/>
        </authorList>
    </citation>
    <scope>NUCLEOTIDE SEQUENCE [LARGE SCALE GENOMIC DNA]</scope>
    <source>
        <strain evidence="6 7">ECK-19</strain>
    </source>
</reference>
<evidence type="ECO:0000313" key="7">
    <source>
        <dbReference type="Proteomes" id="UP001560685"/>
    </source>
</evidence>
<dbReference type="SUPFAM" id="SSF46785">
    <property type="entry name" value="Winged helix' DNA-binding domain"/>
    <property type="match status" value="1"/>
</dbReference>
<keyword evidence="7" id="KW-1185">Reference proteome</keyword>
<proteinExistence type="predicted"/>
<sequence length="340" mass="37287">MNDLDPAHILQTAMAFFPSKVLLSANELGIFTVLTEKPMTGAELCDALELHPRANPDFFDTLAALDFLQRNGDGPEATYQNTPQSALFLSEQSPAYVGGFLEMANTRLYPFWGNLTEGLKTGKAQNESKHSDKPLFEELYNDPARLEGFIDAMTGVQIGNVMALAEKFDFSSFKTLCDIGGSAGTLSRAVCLGHPEIKCITTDLPPVTKIAKKRIDDAGLNDRIETRDIDFLNENFPDADVITMGNILHDWNLEVKKMLIKKAYHALPTGGAFIAIENIIDDARRENVFGLLMSLNMLIETGDGFDYTGADFTKWCTEAGFTRTELIPLGGPASAAVAYK</sequence>
<keyword evidence="2" id="KW-0808">Transferase</keyword>
<keyword evidence="3" id="KW-0949">S-adenosyl-L-methionine</keyword>
<gene>
    <name evidence="6" type="ORF">ABFZ84_12975</name>
</gene>
<dbReference type="Pfam" id="PF00891">
    <property type="entry name" value="Methyltransf_2"/>
    <property type="match status" value="1"/>
</dbReference>
<dbReference type="InterPro" id="IPR036388">
    <property type="entry name" value="WH-like_DNA-bd_sf"/>
</dbReference>
<dbReference type="PANTHER" id="PTHR43712:SF2">
    <property type="entry name" value="O-METHYLTRANSFERASE CICE"/>
    <property type="match status" value="1"/>
</dbReference>
<evidence type="ECO:0000256" key="2">
    <source>
        <dbReference type="ARBA" id="ARBA00022679"/>
    </source>
</evidence>
<accession>A0ABV3Z6L2</accession>
<protein>
    <submittedName>
        <fullName evidence="6">Methyltransferase</fullName>
    </submittedName>
</protein>
<evidence type="ECO:0000259" key="5">
    <source>
        <dbReference type="Pfam" id="PF08100"/>
    </source>
</evidence>
<feature type="domain" description="O-methyltransferase dimerisation" evidence="5">
    <location>
        <begin position="11"/>
        <end position="90"/>
    </location>
</feature>
<dbReference type="InterPro" id="IPR012967">
    <property type="entry name" value="COMT_dimerisation"/>
</dbReference>
<dbReference type="SUPFAM" id="SSF53335">
    <property type="entry name" value="S-adenosyl-L-methionine-dependent methyltransferases"/>
    <property type="match status" value="1"/>
</dbReference>